<sequence>MSNLRVVKGPHGVNKVHCVDRPDCKKTIVYFGGDQIHQHGVDGVIIDLQSPTKVAKLLCSSSGGAAVYSIEPSRREAGSACYDNFLHGCTLSGEPLGYKAGPLKALPQLLALLIGAGWEHRAGGGVDLIAFSKGGVVLNQILTELAELASHGSSTPLDEPGTSNAAENVHQLTSALQTVQYLDVGLNCRGAFLTDPQVFVALGTFAARHPRFRLELYTTPWTREGSRRPWLVREREAMLRLATQRGVPCLHSPLFADVVAKQSPRDLLMLHFKAHLVFLANESAADPVILA</sequence>
<dbReference type="GO" id="GO:0005739">
    <property type="term" value="C:mitochondrion"/>
    <property type="evidence" value="ECO:0007669"/>
    <property type="project" value="TreeGrafter"/>
</dbReference>
<evidence type="ECO:0000313" key="1">
    <source>
        <dbReference type="EMBL" id="JAT74521.1"/>
    </source>
</evidence>
<gene>
    <name evidence="1" type="ORF">g.33628</name>
</gene>
<dbReference type="Pfam" id="PF10561">
    <property type="entry name" value="C2orf69"/>
    <property type="match status" value="1"/>
</dbReference>
<proteinExistence type="predicted"/>
<accession>A0A1D2A645</accession>
<organism evidence="1">
    <name type="scientific">Auxenochlorella protothecoides</name>
    <name type="common">Green microalga</name>
    <name type="synonym">Chlorella protothecoides</name>
    <dbReference type="NCBI Taxonomy" id="3075"/>
    <lineage>
        <taxon>Eukaryota</taxon>
        <taxon>Viridiplantae</taxon>
        <taxon>Chlorophyta</taxon>
        <taxon>core chlorophytes</taxon>
        <taxon>Trebouxiophyceae</taxon>
        <taxon>Chlorellales</taxon>
        <taxon>Chlorellaceae</taxon>
        <taxon>Auxenochlorella</taxon>
    </lineage>
</organism>
<dbReference type="InterPro" id="IPR018881">
    <property type="entry name" value="C2orf69_mit"/>
</dbReference>
<dbReference type="PANTHER" id="PTHR31296">
    <property type="entry name" value="UPF0565 PROTEIN C2ORF69"/>
    <property type="match status" value="1"/>
</dbReference>
<protein>
    <submittedName>
        <fullName evidence="1">Uncharacterized protein</fullName>
    </submittedName>
</protein>
<dbReference type="EMBL" id="GDKF01004101">
    <property type="protein sequence ID" value="JAT74521.1"/>
    <property type="molecule type" value="Transcribed_RNA"/>
</dbReference>
<dbReference type="PANTHER" id="PTHR31296:SF1">
    <property type="entry name" value="MITOCHONDRIAL PROTEIN C2ORF69"/>
    <property type="match status" value="1"/>
</dbReference>
<dbReference type="AlphaFoldDB" id="A0A1D2A645"/>
<name>A0A1D2A645_AUXPR</name>
<reference evidence="1" key="1">
    <citation type="submission" date="2015-08" db="EMBL/GenBank/DDBJ databases">
        <authorList>
            <person name="Babu N.S."/>
            <person name="Beckwith C.J."/>
            <person name="Beseler K.G."/>
            <person name="Brison A."/>
            <person name="Carone J.V."/>
            <person name="Caskin T.P."/>
            <person name="Diamond M."/>
            <person name="Durham M.E."/>
            <person name="Foxe J.M."/>
            <person name="Go M."/>
            <person name="Henderson B.A."/>
            <person name="Jones I.B."/>
            <person name="McGettigan J.A."/>
            <person name="Micheletti S.J."/>
            <person name="Nasrallah M.E."/>
            <person name="Ortiz D."/>
            <person name="Piller C.R."/>
            <person name="Privatt S.R."/>
            <person name="Schneider S.L."/>
            <person name="Sharp S."/>
            <person name="Smith T.C."/>
            <person name="Stanton J.D."/>
            <person name="Ullery H.E."/>
            <person name="Wilson R.J."/>
            <person name="Serrano M.G."/>
            <person name="Buck G."/>
            <person name="Lee V."/>
            <person name="Wang Y."/>
            <person name="Carvalho R."/>
            <person name="Voegtly L."/>
            <person name="Shi R."/>
            <person name="Duckworth R."/>
            <person name="Johnson A."/>
            <person name="Loviza R."/>
            <person name="Walstead R."/>
            <person name="Shah Z."/>
            <person name="Kiflezghi M."/>
            <person name="Wade K."/>
            <person name="Ball S.L."/>
            <person name="Bradley K.W."/>
            <person name="Asai D.J."/>
            <person name="Bowman C.A."/>
            <person name="Russell D.A."/>
            <person name="Pope W.H."/>
            <person name="Jacobs-Sera D."/>
            <person name="Hendrix R.W."/>
            <person name="Hatfull G.F."/>
        </authorList>
    </citation>
    <scope>NUCLEOTIDE SEQUENCE</scope>
</reference>